<feature type="region of interest" description="Disordered" evidence="8">
    <location>
        <begin position="125"/>
        <end position="163"/>
    </location>
</feature>
<keyword evidence="10" id="KW-1185">Reference proteome</keyword>
<reference evidence="9 10" key="1">
    <citation type="journal article" date="2024" name="BMC Genomics">
        <title>Genome assembly of redclaw crayfish (Cherax quadricarinatus) provides insights into its immune adaptation and hypoxia tolerance.</title>
        <authorList>
            <person name="Liu Z."/>
            <person name="Zheng J."/>
            <person name="Li H."/>
            <person name="Fang K."/>
            <person name="Wang S."/>
            <person name="He J."/>
            <person name="Zhou D."/>
            <person name="Weng S."/>
            <person name="Chi M."/>
            <person name="Gu Z."/>
            <person name="He J."/>
            <person name="Li F."/>
            <person name="Wang M."/>
        </authorList>
    </citation>
    <scope>NUCLEOTIDE SEQUENCE [LARGE SCALE GENOMIC DNA]</scope>
    <source>
        <strain evidence="9">ZL_2023a</strain>
    </source>
</reference>
<evidence type="ECO:0000256" key="3">
    <source>
        <dbReference type="ARBA" id="ARBA00022692"/>
    </source>
</evidence>
<feature type="non-terminal residue" evidence="9">
    <location>
        <position position="163"/>
    </location>
</feature>
<accession>A0AAW0VNM0</accession>
<evidence type="ECO:0000256" key="1">
    <source>
        <dbReference type="ARBA" id="ARBA00004325"/>
    </source>
</evidence>
<evidence type="ECO:0000313" key="10">
    <source>
        <dbReference type="Proteomes" id="UP001445076"/>
    </source>
</evidence>
<comment type="subunit">
    <text evidence="7">Component of the mitochondrial contact site and cristae organizing system (MICOS) complex.</text>
</comment>
<dbReference type="GO" id="GO:0061617">
    <property type="term" value="C:MICOS complex"/>
    <property type="evidence" value="ECO:0007669"/>
    <property type="project" value="UniProtKB-UniRule"/>
</dbReference>
<sequence>KEIEKMLEATHSVRERALHVYETGKAHTMVTVDYITDEENILPRAGAITVGGLAGLVIGARKRGGFFKKVLYTSTGVVGAASLCYPRQAYHISQQVFGNVKDYATIGYNFIAGVKPQSKVSAPVEHKEVATPTAAEVITTEPTGKEPAPAAPTTTTQSEGAEV</sequence>
<feature type="compositionally biased region" description="Low complexity" evidence="8">
    <location>
        <begin position="139"/>
        <end position="156"/>
    </location>
</feature>
<evidence type="ECO:0000256" key="2">
    <source>
        <dbReference type="ARBA" id="ARBA00010904"/>
    </source>
</evidence>
<dbReference type="PANTHER" id="PTHR14564">
    <property type="entry name" value="MICOS COMPLEX SUBUNIT MIC26 / MIC27 FAMILY MEMBER"/>
    <property type="match status" value="1"/>
</dbReference>
<comment type="function">
    <text evidence="7">Component of the MICOS complex, a large protein complex of the mitochondrial inner membrane that plays crucial roles in the maintenance of crista junctions, inner membrane architecture, and formation of contact sites to the outer membrane.</text>
</comment>
<dbReference type="Pfam" id="PF09769">
    <property type="entry name" value="ApoO"/>
    <property type="match status" value="1"/>
</dbReference>
<evidence type="ECO:0000256" key="8">
    <source>
        <dbReference type="SAM" id="MobiDB-lite"/>
    </source>
</evidence>
<keyword evidence="6" id="KW-0472">Membrane</keyword>
<dbReference type="InterPro" id="IPR033182">
    <property type="entry name" value="MIC26/MIC27_animal"/>
</dbReference>
<proteinExistence type="inferred from homology"/>
<dbReference type="EMBL" id="JARKIK010005018">
    <property type="protein sequence ID" value="KAK8718613.1"/>
    <property type="molecule type" value="Genomic_DNA"/>
</dbReference>
<evidence type="ECO:0000313" key="9">
    <source>
        <dbReference type="EMBL" id="KAK8718613.1"/>
    </source>
</evidence>
<keyword evidence="4" id="KW-1133">Transmembrane helix</keyword>
<dbReference type="Proteomes" id="UP001445076">
    <property type="component" value="Unassembled WGS sequence"/>
</dbReference>
<evidence type="ECO:0000256" key="6">
    <source>
        <dbReference type="ARBA" id="ARBA00023136"/>
    </source>
</evidence>
<evidence type="ECO:0000256" key="5">
    <source>
        <dbReference type="ARBA" id="ARBA00023128"/>
    </source>
</evidence>
<gene>
    <name evidence="9" type="ORF">OTU49_014605</name>
</gene>
<comment type="caution">
    <text evidence="9">The sequence shown here is derived from an EMBL/GenBank/DDBJ whole genome shotgun (WGS) entry which is preliminary data.</text>
</comment>
<protein>
    <recommendedName>
        <fullName evidence="7">MICOS complex subunit</fullName>
    </recommendedName>
</protein>
<dbReference type="AlphaFoldDB" id="A0AAW0VNM0"/>
<keyword evidence="7" id="KW-0999">Mitochondrion inner membrane</keyword>
<dbReference type="InterPro" id="IPR019166">
    <property type="entry name" value="MIC26/MIC27"/>
</dbReference>
<keyword evidence="5 7" id="KW-0496">Mitochondrion</keyword>
<dbReference type="GO" id="GO:0042407">
    <property type="term" value="P:cristae formation"/>
    <property type="evidence" value="ECO:0007669"/>
    <property type="project" value="InterPro"/>
</dbReference>
<evidence type="ECO:0000256" key="4">
    <source>
        <dbReference type="ARBA" id="ARBA00022989"/>
    </source>
</evidence>
<name>A0AAW0VNM0_CHEQU</name>
<organism evidence="9 10">
    <name type="scientific">Cherax quadricarinatus</name>
    <name type="common">Australian red claw crayfish</name>
    <dbReference type="NCBI Taxonomy" id="27406"/>
    <lineage>
        <taxon>Eukaryota</taxon>
        <taxon>Metazoa</taxon>
        <taxon>Ecdysozoa</taxon>
        <taxon>Arthropoda</taxon>
        <taxon>Crustacea</taxon>
        <taxon>Multicrustacea</taxon>
        <taxon>Malacostraca</taxon>
        <taxon>Eumalacostraca</taxon>
        <taxon>Eucarida</taxon>
        <taxon>Decapoda</taxon>
        <taxon>Pleocyemata</taxon>
        <taxon>Astacidea</taxon>
        <taxon>Parastacoidea</taxon>
        <taxon>Parastacidae</taxon>
        <taxon>Cherax</taxon>
    </lineage>
</organism>
<comment type="subcellular location">
    <subcellularLocation>
        <location evidence="7">Mitochondrion inner membrane</location>
    </subcellularLocation>
    <subcellularLocation>
        <location evidence="1">Mitochondrion membrane</location>
    </subcellularLocation>
</comment>
<comment type="similarity">
    <text evidence="2">Belongs to the apolipoprotein O/MICOS complex subunit Mic27 family.</text>
</comment>
<evidence type="ECO:0000256" key="7">
    <source>
        <dbReference type="RuleBase" id="RU363021"/>
    </source>
</evidence>
<feature type="non-terminal residue" evidence="9">
    <location>
        <position position="1"/>
    </location>
</feature>
<keyword evidence="3" id="KW-0812">Transmembrane</keyword>